<evidence type="ECO:0000313" key="3">
    <source>
        <dbReference type="Proteomes" id="UP001162483"/>
    </source>
</evidence>
<dbReference type="Proteomes" id="UP001162483">
    <property type="component" value="Unassembled WGS sequence"/>
</dbReference>
<accession>A0ABN9HEX9</accession>
<reference evidence="2" key="1">
    <citation type="submission" date="2023-05" db="EMBL/GenBank/DDBJ databases">
        <authorList>
            <person name="Stuckert A."/>
        </authorList>
    </citation>
    <scope>NUCLEOTIDE SEQUENCE</scope>
</reference>
<sequence>GDGLSRVQWQSGGAEAASIEGHTQARLKRSHQQQCGETTIKCPMAEWRSREVSVVIADAMQRFYEVMPWVRRRSYTIVLPSIRRNNLRTGSFICPDPS</sequence>
<evidence type="ECO:0000313" key="2">
    <source>
        <dbReference type="EMBL" id="CAI9619162.1"/>
    </source>
</evidence>
<feature type="non-terminal residue" evidence="2">
    <location>
        <position position="1"/>
    </location>
</feature>
<evidence type="ECO:0000256" key="1">
    <source>
        <dbReference type="SAM" id="MobiDB-lite"/>
    </source>
</evidence>
<protein>
    <submittedName>
        <fullName evidence="2">Uncharacterized protein</fullName>
    </submittedName>
</protein>
<dbReference type="EMBL" id="CATNWA010020608">
    <property type="protein sequence ID" value="CAI9619162.1"/>
    <property type="molecule type" value="Genomic_DNA"/>
</dbReference>
<organism evidence="2 3">
    <name type="scientific">Staurois parvus</name>
    <dbReference type="NCBI Taxonomy" id="386267"/>
    <lineage>
        <taxon>Eukaryota</taxon>
        <taxon>Metazoa</taxon>
        <taxon>Chordata</taxon>
        <taxon>Craniata</taxon>
        <taxon>Vertebrata</taxon>
        <taxon>Euteleostomi</taxon>
        <taxon>Amphibia</taxon>
        <taxon>Batrachia</taxon>
        <taxon>Anura</taxon>
        <taxon>Neobatrachia</taxon>
        <taxon>Ranoidea</taxon>
        <taxon>Ranidae</taxon>
        <taxon>Staurois</taxon>
    </lineage>
</organism>
<feature type="region of interest" description="Disordered" evidence="1">
    <location>
        <begin position="1"/>
        <end position="33"/>
    </location>
</feature>
<comment type="caution">
    <text evidence="2">The sequence shown here is derived from an EMBL/GenBank/DDBJ whole genome shotgun (WGS) entry which is preliminary data.</text>
</comment>
<name>A0ABN9HEX9_9NEOB</name>
<proteinExistence type="predicted"/>
<keyword evidence="3" id="KW-1185">Reference proteome</keyword>
<gene>
    <name evidence="2" type="ORF">SPARVUS_LOCUS15789979</name>
</gene>